<dbReference type="GO" id="GO:0045144">
    <property type="term" value="P:meiotic sister chromatid segregation"/>
    <property type="evidence" value="ECO:0007669"/>
    <property type="project" value="InterPro"/>
</dbReference>
<protein>
    <recommendedName>
        <fullName evidence="4">Shugoshin C-terminal domain-containing protein</fullName>
    </recommendedName>
</protein>
<feature type="compositionally biased region" description="Basic and acidic residues" evidence="3">
    <location>
        <begin position="13"/>
        <end position="22"/>
    </location>
</feature>
<feature type="region of interest" description="Disordered" evidence="3">
    <location>
        <begin position="12"/>
        <end position="32"/>
    </location>
</feature>
<dbReference type="AlphaFoldDB" id="A0A7N0T0V4"/>
<dbReference type="Proteomes" id="UP000594263">
    <property type="component" value="Unplaced"/>
</dbReference>
<evidence type="ECO:0000256" key="1">
    <source>
        <dbReference type="ARBA" id="ARBA00010845"/>
    </source>
</evidence>
<proteinExistence type="inferred from homology"/>
<feature type="domain" description="Shugoshin C-terminal" evidence="4">
    <location>
        <begin position="343"/>
        <end position="367"/>
    </location>
</feature>
<feature type="region of interest" description="Disordered" evidence="3">
    <location>
        <begin position="155"/>
        <end position="215"/>
    </location>
</feature>
<dbReference type="Pfam" id="PF07557">
    <property type="entry name" value="Shugoshin_C"/>
    <property type="match status" value="1"/>
</dbReference>
<dbReference type="GO" id="GO:0034090">
    <property type="term" value="P:maintenance of meiotic sister chromatid cohesion"/>
    <property type="evidence" value="ECO:0007669"/>
    <property type="project" value="InterPro"/>
</dbReference>
<feature type="region of interest" description="Disordered" evidence="3">
    <location>
        <begin position="246"/>
        <end position="291"/>
    </location>
</feature>
<evidence type="ECO:0000256" key="3">
    <source>
        <dbReference type="SAM" id="MobiDB-lite"/>
    </source>
</evidence>
<dbReference type="InterPro" id="IPR011515">
    <property type="entry name" value="Shugoshin_C"/>
</dbReference>
<name>A0A7N0T0V4_KALFE</name>
<evidence type="ECO:0000256" key="2">
    <source>
        <dbReference type="ARBA" id="ARBA00022829"/>
    </source>
</evidence>
<keyword evidence="2" id="KW-0159">Chromosome partition</keyword>
<dbReference type="EnsemblPlants" id="Kaladp0018s0008.1.v1.1">
    <property type="protein sequence ID" value="Kaladp0018s0008.1.v1.1"/>
    <property type="gene ID" value="Kaladp0018s0008.v1.1"/>
</dbReference>
<dbReference type="GO" id="GO:0000775">
    <property type="term" value="C:chromosome, centromeric region"/>
    <property type="evidence" value="ECO:0007669"/>
    <property type="project" value="InterPro"/>
</dbReference>
<evidence type="ECO:0000313" key="6">
    <source>
        <dbReference type="Proteomes" id="UP000594263"/>
    </source>
</evidence>
<accession>A0A7N0T0V4</accession>
<dbReference type="PANTHER" id="PTHR34373">
    <property type="entry name" value="SHUGOSHIN 2"/>
    <property type="match status" value="1"/>
</dbReference>
<feature type="compositionally biased region" description="Basic and acidic residues" evidence="3">
    <location>
        <begin position="167"/>
        <end position="184"/>
    </location>
</feature>
<dbReference type="GO" id="GO:0005634">
    <property type="term" value="C:nucleus"/>
    <property type="evidence" value="ECO:0007669"/>
    <property type="project" value="InterPro"/>
</dbReference>
<keyword evidence="6" id="KW-1185">Reference proteome</keyword>
<dbReference type="Gramene" id="Kaladp0018s0008.1.v1.1">
    <property type="protein sequence ID" value="Kaladp0018s0008.1.v1.1"/>
    <property type="gene ID" value="Kaladp0018s0008.v1.1"/>
</dbReference>
<comment type="similarity">
    <text evidence="1">Belongs to the shugoshin family.</text>
</comment>
<organism evidence="5 6">
    <name type="scientific">Kalanchoe fedtschenkoi</name>
    <name type="common">Lavender scallops</name>
    <name type="synonym">South American air plant</name>
    <dbReference type="NCBI Taxonomy" id="63787"/>
    <lineage>
        <taxon>Eukaryota</taxon>
        <taxon>Viridiplantae</taxon>
        <taxon>Streptophyta</taxon>
        <taxon>Embryophyta</taxon>
        <taxon>Tracheophyta</taxon>
        <taxon>Spermatophyta</taxon>
        <taxon>Magnoliopsida</taxon>
        <taxon>eudicotyledons</taxon>
        <taxon>Gunneridae</taxon>
        <taxon>Pentapetalae</taxon>
        <taxon>Saxifragales</taxon>
        <taxon>Crassulaceae</taxon>
        <taxon>Kalanchoe</taxon>
    </lineage>
</organism>
<evidence type="ECO:0000259" key="4">
    <source>
        <dbReference type="Pfam" id="PF07557"/>
    </source>
</evidence>
<dbReference type="OMA" id="ANTHMLA"/>
<feature type="compositionally biased region" description="Basic and acidic residues" evidence="3">
    <location>
        <begin position="256"/>
        <end position="274"/>
    </location>
</feature>
<sequence length="369" mass="41105">MEGLLVFNSENVGPRDELKGKDVGTGSEDGNAERKKLAEITNLPCPPKLSFQIEKNQTVSLSTTNFIHQLQDENMALKKMLVDRNKLLESSRIELYKLRVNLDKVQLQNLQLAQVNSQLLQELNSGKDRLIALQHELGCKNGLLKALTLEAETTKSAEEGVPAQLGTKKEDELRKKIGCSDRKRQSNRQSLSNSVKIGRRKTTESQDSLPRRHSTRLKCDVSQTIKDEFMTDDVQIRMCSVAAGPACESTSGALDESVRKVEAKNKADNQESRRQSKRFRLGATQTSKNLSGTNEIETPVLIATAEAAQNDESDLSISVVKEENIEFGSVTTGSDVSHRHSTGRPLRHAAVRIQSYKEVPVNIKMRRDK</sequence>
<reference evidence="5" key="1">
    <citation type="submission" date="2021-01" db="UniProtKB">
        <authorList>
            <consortium name="EnsemblPlants"/>
        </authorList>
    </citation>
    <scope>IDENTIFICATION</scope>
</reference>
<evidence type="ECO:0000313" key="5">
    <source>
        <dbReference type="EnsemblPlants" id="Kaladp0018s0008.1.v1.1"/>
    </source>
</evidence>
<dbReference type="InterPro" id="IPR044693">
    <property type="entry name" value="SGO_plant"/>
</dbReference>
<dbReference type="PANTHER" id="PTHR34373:SF9">
    <property type="entry name" value="SHUGOSHIN 2"/>
    <property type="match status" value="1"/>
</dbReference>